<dbReference type="PATRIC" id="fig|45073.5.peg.591"/>
<dbReference type="PANTHER" id="PTHR23291">
    <property type="entry name" value="BAX INHIBITOR-RELATED"/>
    <property type="match status" value="1"/>
</dbReference>
<evidence type="ECO:0000256" key="5">
    <source>
        <dbReference type="ARBA" id="ARBA00022989"/>
    </source>
</evidence>
<evidence type="ECO:0000313" key="9">
    <source>
        <dbReference type="EMBL" id="RAP36407.1"/>
    </source>
</evidence>
<dbReference type="RefSeq" id="WP_058506675.1">
    <property type="nucleotide sequence ID" value="NZ_CAAAIK010000002.1"/>
</dbReference>
<evidence type="ECO:0000256" key="4">
    <source>
        <dbReference type="ARBA" id="ARBA00022692"/>
    </source>
</evidence>
<gene>
    <name evidence="9" type="ORF">B1207_09730</name>
    <name evidence="8" type="ORF">Lqui_0561</name>
</gene>
<dbReference type="InterPro" id="IPR006214">
    <property type="entry name" value="Bax_inhibitor_1-related"/>
</dbReference>
<evidence type="ECO:0000313" key="8">
    <source>
        <dbReference type="EMBL" id="KTD51717.1"/>
    </source>
</evidence>
<sequence length="225" mass="24249">MNRNDVTVLSQRNDSVLATNRVLRNTYLLLSMTFLFSALTAYLSYASKAGPMNPFVMIAGVYGLMFLTQALRNSAWGLVSAFAFTGFLGYTLGPILNFYVASFSNGPQLIGTALGGTGMIFFALSGYALTTKKDFSFLGGFLFVGMMVALLAMIAGLFFDIPALQLTISAAFVLISSGLILFQTSEIIHGGETNYISATISLYVSIYNLFISLLNILSAFAGNRD</sequence>
<keyword evidence="5 7" id="KW-1133">Transmembrane helix</keyword>
<keyword evidence="3" id="KW-1003">Cell membrane</keyword>
<protein>
    <submittedName>
        <fullName evidence="8">Carrier/transport protein</fullName>
    </submittedName>
    <submittedName>
        <fullName evidence="9">Transmembrane protein</fullName>
    </submittedName>
</protein>
<evidence type="ECO:0000256" key="3">
    <source>
        <dbReference type="ARBA" id="ARBA00022475"/>
    </source>
</evidence>
<feature type="transmembrane region" description="Helical" evidence="7">
    <location>
        <begin position="108"/>
        <end position="130"/>
    </location>
</feature>
<evidence type="ECO:0000256" key="1">
    <source>
        <dbReference type="ARBA" id="ARBA00004651"/>
    </source>
</evidence>
<dbReference type="Proteomes" id="UP000249458">
    <property type="component" value="Unassembled WGS sequence"/>
</dbReference>
<dbReference type="GO" id="GO:0005886">
    <property type="term" value="C:plasma membrane"/>
    <property type="evidence" value="ECO:0007669"/>
    <property type="project" value="UniProtKB-SubCell"/>
</dbReference>
<dbReference type="EMBL" id="LNYS01000006">
    <property type="protein sequence ID" value="KTD51717.1"/>
    <property type="molecule type" value="Genomic_DNA"/>
</dbReference>
<evidence type="ECO:0000256" key="2">
    <source>
        <dbReference type="ARBA" id="ARBA00010350"/>
    </source>
</evidence>
<dbReference type="PANTHER" id="PTHR23291:SF115">
    <property type="entry name" value="MODULATOR OF FTSH PROTEASE YCCA"/>
    <property type="match status" value="1"/>
</dbReference>
<reference evidence="9 11" key="2">
    <citation type="submission" date="2017-02" db="EMBL/GenBank/DDBJ databases">
        <title>Legionella quilivanii strain from human: case report and whole genome sequencing analysis.</title>
        <authorList>
            <person name="Lalancette C."/>
            <person name="Leduc J.-M."/>
            <person name="Levesque S."/>
            <person name="Fournier E."/>
            <person name="Saoud J."/>
            <person name="Faucher S.P."/>
            <person name="Bernard K."/>
            <person name="Martineau C."/>
            <person name="Longtin J."/>
        </authorList>
    </citation>
    <scope>NUCLEOTIDE SEQUENCE [LARGE SCALE GENOMIC DNA]</scope>
    <source>
        <strain evidence="9 11">ID143958</strain>
    </source>
</reference>
<feature type="transmembrane region" description="Helical" evidence="7">
    <location>
        <begin position="51"/>
        <end position="68"/>
    </location>
</feature>
<evidence type="ECO:0000313" key="10">
    <source>
        <dbReference type="Proteomes" id="UP000054618"/>
    </source>
</evidence>
<evidence type="ECO:0000256" key="7">
    <source>
        <dbReference type="RuleBase" id="RU004379"/>
    </source>
</evidence>
<dbReference type="Proteomes" id="UP000054618">
    <property type="component" value="Unassembled WGS sequence"/>
</dbReference>
<evidence type="ECO:0000256" key="6">
    <source>
        <dbReference type="ARBA" id="ARBA00023136"/>
    </source>
</evidence>
<keyword evidence="4 7" id="KW-0812">Transmembrane</keyword>
<keyword evidence="10" id="KW-1185">Reference proteome</keyword>
<keyword evidence="6 7" id="KW-0472">Membrane</keyword>
<name>A0A0W0Y4I1_9GAMM</name>
<dbReference type="OrthoDB" id="9813298at2"/>
<dbReference type="Pfam" id="PF01027">
    <property type="entry name" value="Bax1-I"/>
    <property type="match status" value="1"/>
</dbReference>
<feature type="transmembrane region" description="Helical" evidence="7">
    <location>
        <begin position="27"/>
        <end position="45"/>
    </location>
</feature>
<proteinExistence type="inferred from homology"/>
<comment type="subcellular location">
    <subcellularLocation>
        <location evidence="1">Cell membrane</location>
        <topology evidence="1">Multi-pass membrane protein</topology>
    </subcellularLocation>
</comment>
<comment type="similarity">
    <text evidence="2 7">Belongs to the BI1 family.</text>
</comment>
<feature type="transmembrane region" description="Helical" evidence="7">
    <location>
        <begin position="137"/>
        <end position="158"/>
    </location>
</feature>
<feature type="transmembrane region" description="Helical" evidence="7">
    <location>
        <begin position="194"/>
        <end position="221"/>
    </location>
</feature>
<reference evidence="8 10" key="1">
    <citation type="submission" date="2015-11" db="EMBL/GenBank/DDBJ databases">
        <title>Genomic analysis of 38 Legionella species identifies large and diverse effector repertoires.</title>
        <authorList>
            <person name="Burstein D."/>
            <person name="Amaro F."/>
            <person name="Zusman T."/>
            <person name="Lifshitz Z."/>
            <person name="Cohen O."/>
            <person name="Gilbert J.A."/>
            <person name="Pupko T."/>
            <person name="Shuman H.A."/>
            <person name="Segal G."/>
        </authorList>
    </citation>
    <scope>NUCLEOTIDE SEQUENCE [LARGE SCALE GENOMIC DNA]</scope>
    <source>
        <strain evidence="8 10">CDC#1442-AUS-E</strain>
    </source>
</reference>
<dbReference type="STRING" id="45073.Lqui_0561"/>
<comment type="caution">
    <text evidence="8">The sequence shown here is derived from an EMBL/GenBank/DDBJ whole genome shotgun (WGS) entry which is preliminary data.</text>
</comment>
<accession>A0A0W0Y4I1</accession>
<dbReference type="EMBL" id="MVJN01000006">
    <property type="protein sequence ID" value="RAP36407.1"/>
    <property type="molecule type" value="Genomic_DNA"/>
</dbReference>
<dbReference type="AlphaFoldDB" id="A0A0W0Y4I1"/>
<dbReference type="CDD" id="cd10433">
    <property type="entry name" value="YccA_like"/>
    <property type="match status" value="1"/>
</dbReference>
<feature type="transmembrane region" description="Helical" evidence="7">
    <location>
        <begin position="75"/>
        <end position="96"/>
    </location>
</feature>
<organism evidence="8 10">
    <name type="scientific">Legionella quinlivanii</name>
    <dbReference type="NCBI Taxonomy" id="45073"/>
    <lineage>
        <taxon>Bacteria</taxon>
        <taxon>Pseudomonadati</taxon>
        <taxon>Pseudomonadota</taxon>
        <taxon>Gammaproteobacteria</taxon>
        <taxon>Legionellales</taxon>
        <taxon>Legionellaceae</taxon>
        <taxon>Legionella</taxon>
    </lineage>
</organism>
<feature type="transmembrane region" description="Helical" evidence="7">
    <location>
        <begin position="164"/>
        <end position="182"/>
    </location>
</feature>
<evidence type="ECO:0000313" key="11">
    <source>
        <dbReference type="Proteomes" id="UP000249458"/>
    </source>
</evidence>